<gene>
    <name evidence="3" type="primary">ABSGL_00471.1 scaffold 683</name>
</gene>
<organism evidence="3">
    <name type="scientific">Absidia glauca</name>
    <name type="common">Pin mould</name>
    <dbReference type="NCBI Taxonomy" id="4829"/>
    <lineage>
        <taxon>Eukaryota</taxon>
        <taxon>Fungi</taxon>
        <taxon>Fungi incertae sedis</taxon>
        <taxon>Mucoromycota</taxon>
        <taxon>Mucoromycotina</taxon>
        <taxon>Mucoromycetes</taxon>
        <taxon>Mucorales</taxon>
        <taxon>Cunninghamellaceae</taxon>
        <taxon>Absidia</taxon>
    </lineage>
</organism>
<dbReference type="OMA" id="LYDVWYA"/>
<dbReference type="InParanoid" id="A0A168KQ45"/>
<sequence>MVFGSKALLVSILSTLLLTCSADFMPGLKKGEVPTSQHVKERISPPKEQQLYNVFYAKGHRIYQCNPERRRFMRWYNVQNQAFLYATKGKTAPFDVPGNEIGQISSAPMNQTLHMSVFQTPIHFQKSDPVELYTTAYYYPDGSWYATGHPLAGTSQEEGRDERGDTGVNLDDHLTKSAWTSTDGYFSHAEYIVRLNALDGAHPDKHACTVKGEVLVRPFTAYMMLYSSPQGIQTLAKEQAEWDALVEKTRGA</sequence>
<keyword evidence="2" id="KW-0732">Signal</keyword>
<accession>A0A168KQ45</accession>
<feature type="compositionally biased region" description="Basic and acidic residues" evidence="1">
    <location>
        <begin position="157"/>
        <end position="169"/>
    </location>
</feature>
<feature type="region of interest" description="Disordered" evidence="1">
    <location>
        <begin position="149"/>
        <end position="169"/>
    </location>
</feature>
<dbReference type="AlphaFoldDB" id="A0A168KQ45"/>
<evidence type="ECO:0000256" key="2">
    <source>
        <dbReference type="SAM" id="SignalP"/>
    </source>
</evidence>
<feature type="signal peptide" evidence="2">
    <location>
        <begin position="1"/>
        <end position="22"/>
    </location>
</feature>
<evidence type="ECO:0000313" key="4">
    <source>
        <dbReference type="Proteomes" id="UP000078561"/>
    </source>
</evidence>
<dbReference type="EMBL" id="LT550226">
    <property type="protein sequence ID" value="SAL95161.1"/>
    <property type="molecule type" value="Genomic_DNA"/>
</dbReference>
<name>A0A168KQ45_ABSGL</name>
<dbReference type="OrthoDB" id="1859733at2759"/>
<keyword evidence="4" id="KW-1185">Reference proteome</keyword>
<dbReference type="Proteomes" id="UP000078561">
    <property type="component" value="Unassembled WGS sequence"/>
</dbReference>
<reference evidence="3" key="1">
    <citation type="submission" date="2016-04" db="EMBL/GenBank/DDBJ databases">
        <authorList>
            <person name="Evans L.H."/>
            <person name="Alamgir A."/>
            <person name="Owens N."/>
            <person name="Weber N.D."/>
            <person name="Virtaneva K."/>
            <person name="Barbian K."/>
            <person name="Babar A."/>
            <person name="Rosenke K."/>
        </authorList>
    </citation>
    <scope>NUCLEOTIDE SEQUENCE [LARGE SCALE GENOMIC DNA]</scope>
    <source>
        <strain evidence="3">CBS 101.48</strain>
    </source>
</reference>
<feature type="chain" id="PRO_5007898475" evidence="2">
    <location>
        <begin position="23"/>
        <end position="252"/>
    </location>
</feature>
<evidence type="ECO:0000256" key="1">
    <source>
        <dbReference type="SAM" id="MobiDB-lite"/>
    </source>
</evidence>
<evidence type="ECO:0000313" key="3">
    <source>
        <dbReference type="EMBL" id="SAL95161.1"/>
    </source>
</evidence>
<proteinExistence type="predicted"/>
<protein>
    <submittedName>
        <fullName evidence="3">Uncharacterized protein</fullName>
    </submittedName>
</protein>